<gene>
    <name evidence="5" type="ORF">WMSIL1_LOCUS3533</name>
</gene>
<feature type="domain" description="Ig-like" evidence="4">
    <location>
        <begin position="1"/>
        <end position="87"/>
    </location>
</feature>
<dbReference type="InterPro" id="IPR013783">
    <property type="entry name" value="Ig-like_fold"/>
</dbReference>
<dbReference type="InterPro" id="IPR007110">
    <property type="entry name" value="Ig-like_dom"/>
</dbReference>
<dbReference type="SMART" id="SM00408">
    <property type="entry name" value="IGc2"/>
    <property type="match status" value="2"/>
</dbReference>
<dbReference type="GO" id="GO:0007156">
    <property type="term" value="P:homophilic cell adhesion via plasma membrane adhesion molecules"/>
    <property type="evidence" value="ECO:0007669"/>
    <property type="project" value="TreeGrafter"/>
</dbReference>
<keyword evidence="3" id="KW-0393">Immunoglobulin domain</keyword>
<proteinExistence type="predicted"/>
<dbReference type="PROSITE" id="PS50835">
    <property type="entry name" value="IG_LIKE"/>
    <property type="match status" value="2"/>
</dbReference>
<evidence type="ECO:0000259" key="4">
    <source>
        <dbReference type="PROSITE" id="PS50835"/>
    </source>
</evidence>
<dbReference type="GO" id="GO:0008046">
    <property type="term" value="F:axon guidance receptor activity"/>
    <property type="evidence" value="ECO:0007669"/>
    <property type="project" value="TreeGrafter"/>
</dbReference>
<name>A0A564Y7N7_HYMDI</name>
<feature type="domain" description="Ig-like" evidence="4">
    <location>
        <begin position="110"/>
        <end position="214"/>
    </location>
</feature>
<dbReference type="InterPro" id="IPR013098">
    <property type="entry name" value="Ig_I-set"/>
</dbReference>
<keyword evidence="1" id="KW-0732">Signal</keyword>
<dbReference type="InterPro" id="IPR003598">
    <property type="entry name" value="Ig_sub2"/>
</dbReference>
<dbReference type="AlphaFoldDB" id="A0A564Y7N7"/>
<evidence type="ECO:0000313" key="5">
    <source>
        <dbReference type="EMBL" id="VUZ42959.1"/>
    </source>
</evidence>
<accession>A0A564Y7N7</accession>
<evidence type="ECO:0000256" key="1">
    <source>
        <dbReference type="ARBA" id="ARBA00022729"/>
    </source>
</evidence>
<feature type="non-terminal residue" evidence="5">
    <location>
        <position position="220"/>
    </location>
</feature>
<evidence type="ECO:0000256" key="2">
    <source>
        <dbReference type="ARBA" id="ARBA00023157"/>
    </source>
</evidence>
<evidence type="ECO:0000313" key="6">
    <source>
        <dbReference type="Proteomes" id="UP000321570"/>
    </source>
</evidence>
<dbReference type="InterPro" id="IPR003599">
    <property type="entry name" value="Ig_sub"/>
</dbReference>
<protein>
    <recommendedName>
        <fullName evidence="4">Ig-like domain-containing protein</fullName>
    </recommendedName>
</protein>
<keyword evidence="6" id="KW-1185">Reference proteome</keyword>
<dbReference type="Gene3D" id="2.60.40.10">
    <property type="entry name" value="Immunoglobulins"/>
    <property type="match status" value="2"/>
</dbReference>
<dbReference type="PANTHER" id="PTHR45080:SF8">
    <property type="entry name" value="IG-LIKE DOMAIN-CONTAINING PROTEIN"/>
    <property type="match status" value="1"/>
</dbReference>
<dbReference type="PANTHER" id="PTHR45080">
    <property type="entry name" value="CONTACTIN 5"/>
    <property type="match status" value="1"/>
</dbReference>
<dbReference type="GO" id="GO:0005886">
    <property type="term" value="C:plasma membrane"/>
    <property type="evidence" value="ECO:0007669"/>
    <property type="project" value="TreeGrafter"/>
</dbReference>
<dbReference type="GO" id="GO:0043025">
    <property type="term" value="C:neuronal cell body"/>
    <property type="evidence" value="ECO:0007669"/>
    <property type="project" value="TreeGrafter"/>
</dbReference>
<dbReference type="Proteomes" id="UP000321570">
    <property type="component" value="Unassembled WGS sequence"/>
</dbReference>
<reference evidence="5 6" key="1">
    <citation type="submission" date="2019-07" db="EMBL/GenBank/DDBJ databases">
        <authorList>
            <person name="Jastrzebski P J."/>
            <person name="Paukszto L."/>
            <person name="Jastrzebski P J."/>
        </authorList>
    </citation>
    <scope>NUCLEOTIDE SEQUENCE [LARGE SCALE GENOMIC DNA]</scope>
    <source>
        <strain evidence="5 6">WMS-il1</strain>
    </source>
</reference>
<dbReference type="InterPro" id="IPR036179">
    <property type="entry name" value="Ig-like_dom_sf"/>
</dbReference>
<dbReference type="Pfam" id="PF07679">
    <property type="entry name" value="I-set"/>
    <property type="match status" value="2"/>
</dbReference>
<dbReference type="GO" id="GO:0050808">
    <property type="term" value="P:synapse organization"/>
    <property type="evidence" value="ECO:0007669"/>
    <property type="project" value="TreeGrafter"/>
</dbReference>
<keyword evidence="2" id="KW-1015">Disulfide bond</keyword>
<dbReference type="InterPro" id="IPR050958">
    <property type="entry name" value="Cell_Adh-Cytoskel_Orgn"/>
</dbReference>
<sequence>MVLTVEAKGNPMPFLHWYQNGTPLQTGPKFKISQFGPYLENVAAIQLEPVKMVSELEMLGSSPSDTGTIVCIAENPYGRAETTLTLNVVPRLEHVQPEIQPVIRAHPQKPWFTIPLQPEITVQSGNPLTLTTEAMGNPLPFLHWYRENQPLDSTLDREITQLGPQVAQPEALLDGPVPMTGRLIINELFPTDSGTYRCVAENSVGQAETTLKLNVVRPPS</sequence>
<dbReference type="GO" id="GO:0030424">
    <property type="term" value="C:axon"/>
    <property type="evidence" value="ECO:0007669"/>
    <property type="project" value="TreeGrafter"/>
</dbReference>
<dbReference type="SMART" id="SM00409">
    <property type="entry name" value="IG"/>
    <property type="match status" value="2"/>
</dbReference>
<dbReference type="FunFam" id="2.60.40.10:FF:000032">
    <property type="entry name" value="palladin isoform X1"/>
    <property type="match status" value="1"/>
</dbReference>
<dbReference type="CDD" id="cd00096">
    <property type="entry name" value="Ig"/>
    <property type="match status" value="1"/>
</dbReference>
<evidence type="ECO:0000256" key="3">
    <source>
        <dbReference type="ARBA" id="ARBA00023319"/>
    </source>
</evidence>
<dbReference type="SUPFAM" id="SSF48726">
    <property type="entry name" value="Immunoglobulin"/>
    <property type="match status" value="2"/>
</dbReference>
<dbReference type="EMBL" id="CABIJS010000110">
    <property type="protein sequence ID" value="VUZ42959.1"/>
    <property type="molecule type" value="Genomic_DNA"/>
</dbReference>
<organism evidence="5 6">
    <name type="scientific">Hymenolepis diminuta</name>
    <name type="common">Rat tapeworm</name>
    <dbReference type="NCBI Taxonomy" id="6216"/>
    <lineage>
        <taxon>Eukaryota</taxon>
        <taxon>Metazoa</taxon>
        <taxon>Spiralia</taxon>
        <taxon>Lophotrochozoa</taxon>
        <taxon>Platyhelminthes</taxon>
        <taxon>Cestoda</taxon>
        <taxon>Eucestoda</taxon>
        <taxon>Cyclophyllidea</taxon>
        <taxon>Hymenolepididae</taxon>
        <taxon>Hymenolepis</taxon>
    </lineage>
</organism>